<organism evidence="2 3">
    <name type="scientific">Thermothielavioides terrestris</name>
    <dbReference type="NCBI Taxonomy" id="2587410"/>
    <lineage>
        <taxon>Eukaryota</taxon>
        <taxon>Fungi</taxon>
        <taxon>Dikarya</taxon>
        <taxon>Ascomycota</taxon>
        <taxon>Pezizomycotina</taxon>
        <taxon>Sordariomycetes</taxon>
        <taxon>Sordariomycetidae</taxon>
        <taxon>Sordariales</taxon>
        <taxon>Chaetomiaceae</taxon>
        <taxon>Thermothielavioides</taxon>
    </lineage>
</organism>
<feature type="compositionally biased region" description="Gly residues" evidence="1">
    <location>
        <begin position="431"/>
        <end position="445"/>
    </location>
</feature>
<feature type="compositionally biased region" description="Basic and acidic residues" evidence="1">
    <location>
        <begin position="410"/>
        <end position="424"/>
    </location>
</feature>
<feature type="compositionally biased region" description="Basic and acidic residues" evidence="1">
    <location>
        <begin position="193"/>
        <end position="229"/>
    </location>
</feature>
<dbReference type="EMBL" id="OUUZ01000004">
    <property type="protein sequence ID" value="SPQ20356.1"/>
    <property type="molecule type" value="Genomic_DNA"/>
</dbReference>
<dbReference type="Proteomes" id="UP000289323">
    <property type="component" value="Unassembled WGS sequence"/>
</dbReference>
<dbReference type="AlphaFoldDB" id="A0A446BCV9"/>
<reference evidence="2 3" key="1">
    <citation type="submission" date="2018-04" db="EMBL/GenBank/DDBJ databases">
        <authorList>
            <person name="Huttner S."/>
            <person name="Dainat J."/>
        </authorList>
    </citation>
    <scope>NUCLEOTIDE SEQUENCE [LARGE SCALE GENOMIC DNA]</scope>
</reference>
<accession>A0A446BCV9</accession>
<feature type="region of interest" description="Disordered" evidence="1">
    <location>
        <begin position="30"/>
        <end position="63"/>
    </location>
</feature>
<proteinExistence type="predicted"/>
<name>A0A446BCV9_9PEZI</name>
<feature type="region of interest" description="Disordered" evidence="1">
    <location>
        <begin position="107"/>
        <end position="295"/>
    </location>
</feature>
<feature type="compositionally biased region" description="Basic and acidic residues" evidence="1">
    <location>
        <begin position="174"/>
        <end position="184"/>
    </location>
</feature>
<evidence type="ECO:0000313" key="2">
    <source>
        <dbReference type="EMBL" id="SPQ20356.1"/>
    </source>
</evidence>
<feature type="compositionally biased region" description="Basic and acidic residues" evidence="1">
    <location>
        <begin position="251"/>
        <end position="272"/>
    </location>
</feature>
<feature type="region of interest" description="Disordered" evidence="1">
    <location>
        <begin position="410"/>
        <end position="449"/>
    </location>
</feature>
<evidence type="ECO:0000313" key="3">
    <source>
        <dbReference type="Proteomes" id="UP000289323"/>
    </source>
</evidence>
<feature type="non-terminal residue" evidence="2">
    <location>
        <position position="1"/>
    </location>
</feature>
<protein>
    <submittedName>
        <fullName evidence="2">49983d45-c96f-4838-bada-7890a74a9b13</fullName>
    </submittedName>
</protein>
<gene>
    <name evidence="2" type="ORF">TT172_LOCUS2775</name>
</gene>
<evidence type="ECO:0000256" key="1">
    <source>
        <dbReference type="SAM" id="MobiDB-lite"/>
    </source>
</evidence>
<sequence length="494" mass="51586">ACLSVLMYSLIMTKYTHEMYAERKKELNPTVSRTGLDSPKESLRRRHLGRERQEAAGQAHDAAENAGLQERAVSIQHDAVDRRAKQRRGGGHGHAHAHVGAQVAGVVGADGEGSGGARDDGAGGEAEGDRVDDEAGGALGAGQAQDEHAGQDAAEAEDVELAELVGQDAGDDAAEGRGRVDDGQQVRGQRGLDAQRDRVGRDVEQRREHADEAEEGGEHDHHEADLLERADDEEVGLARGQPRADGQDGEQQQRQHHEAHDADGPAEPERRAVQHLGESDGEDDAADGRAGDDDAEGGRALLVEVLRHGREGGHLQQRHGKAGQHALGEHEVPVAGADADHHEGEDVEHGARANDPDAVAVEQRAGDGAAGELDEGGQRPYPGDVVGRLVAQLVRQVVLLEHAERVLEAQAREEDAGRPGHGEPRAQAAVGGRGNAGPTGPGAGGADSASESLVRFLGGSLLLSMTVFSLEVSAAGEPCCCSGLGAAMVVFGRG</sequence>